<feature type="compositionally biased region" description="Polar residues" evidence="1">
    <location>
        <begin position="110"/>
        <end position="135"/>
    </location>
</feature>
<proteinExistence type="predicted"/>
<dbReference type="VEuPathDB" id="CryptoDB:Cvel_15944"/>
<reference evidence="2" key="1">
    <citation type="submission" date="2014-11" db="EMBL/GenBank/DDBJ databases">
        <authorList>
            <person name="Otto D Thomas"/>
            <person name="Naeem Raeece"/>
        </authorList>
    </citation>
    <scope>NUCLEOTIDE SEQUENCE</scope>
</reference>
<accession>A0A0G4FAS3</accession>
<evidence type="ECO:0000313" key="2">
    <source>
        <dbReference type="EMBL" id="CEM09714.1"/>
    </source>
</evidence>
<protein>
    <submittedName>
        <fullName evidence="2">Uncharacterized protein</fullName>
    </submittedName>
</protein>
<organism evidence="2">
    <name type="scientific">Chromera velia CCMP2878</name>
    <dbReference type="NCBI Taxonomy" id="1169474"/>
    <lineage>
        <taxon>Eukaryota</taxon>
        <taxon>Sar</taxon>
        <taxon>Alveolata</taxon>
        <taxon>Colpodellida</taxon>
        <taxon>Chromeraceae</taxon>
        <taxon>Chromera</taxon>
    </lineage>
</organism>
<sequence length="209" mass="23935">MKTTTLTTIRREIERMRTATPTTIRREIGRMSDYSYYYPEGDWENEDGYSYYHPEGDWENEDEYSYYHPGPWGPPPGYFRDHPMHAHRGFGPSYYLHRYSPYNQPPYHPPTSTSNDNPYQQQQGHRDGYTSNDNTAGGRGTAPNTKFRFSWPNTERNPTLSSQPTTQNLPASTLKTAEQLLPPPQPPLSACSSAISFPPVPSTRPSLIP</sequence>
<feature type="region of interest" description="Disordered" evidence="1">
    <location>
        <begin position="101"/>
        <end position="209"/>
    </location>
</feature>
<feature type="compositionally biased region" description="Polar residues" evidence="1">
    <location>
        <begin position="151"/>
        <end position="176"/>
    </location>
</feature>
<dbReference type="AlphaFoldDB" id="A0A0G4FAS3"/>
<gene>
    <name evidence="2" type="ORF">Cvel_15944</name>
</gene>
<feature type="compositionally biased region" description="Pro residues" evidence="1">
    <location>
        <begin position="198"/>
        <end position="209"/>
    </location>
</feature>
<name>A0A0G4FAS3_9ALVE</name>
<dbReference type="EMBL" id="CDMZ01000228">
    <property type="protein sequence ID" value="CEM09714.1"/>
    <property type="molecule type" value="Genomic_DNA"/>
</dbReference>
<evidence type="ECO:0000256" key="1">
    <source>
        <dbReference type="SAM" id="MobiDB-lite"/>
    </source>
</evidence>